<dbReference type="SUPFAM" id="SSF48371">
    <property type="entry name" value="ARM repeat"/>
    <property type="match status" value="2"/>
</dbReference>
<dbReference type="Pfam" id="PF02854">
    <property type="entry name" value="MIF4G"/>
    <property type="match status" value="2"/>
</dbReference>
<dbReference type="AlphaFoldDB" id="A0AAF0E6A2"/>
<keyword evidence="2" id="KW-0963">Cytoplasm</keyword>
<accession>A0AAF0E6A2</accession>
<dbReference type="Gene3D" id="1.25.40.180">
    <property type="match status" value="3"/>
</dbReference>
<feature type="compositionally biased region" description="Acidic residues" evidence="3">
    <location>
        <begin position="893"/>
        <end position="921"/>
    </location>
</feature>
<dbReference type="InterPro" id="IPR003890">
    <property type="entry name" value="MIF4G-like_typ-3"/>
</dbReference>
<name>A0AAF0E6A2_9BASI</name>
<feature type="domain" description="MIF4G" evidence="4">
    <location>
        <begin position="425"/>
        <end position="616"/>
    </location>
</feature>
<dbReference type="InterPro" id="IPR016024">
    <property type="entry name" value="ARM-type_fold"/>
</dbReference>
<dbReference type="GO" id="GO:0000184">
    <property type="term" value="P:nuclear-transcribed mRNA catabolic process, nonsense-mediated decay"/>
    <property type="evidence" value="ECO:0007669"/>
    <property type="project" value="InterPro"/>
</dbReference>
<dbReference type="InterPro" id="IPR039762">
    <property type="entry name" value="Nmd2/UPF2"/>
</dbReference>
<organism evidence="5 6">
    <name type="scientific">Malassezia caprae</name>
    <dbReference type="NCBI Taxonomy" id="1381934"/>
    <lineage>
        <taxon>Eukaryota</taxon>
        <taxon>Fungi</taxon>
        <taxon>Dikarya</taxon>
        <taxon>Basidiomycota</taxon>
        <taxon>Ustilaginomycotina</taxon>
        <taxon>Malasseziomycetes</taxon>
        <taxon>Malasseziales</taxon>
        <taxon>Malasseziaceae</taxon>
        <taxon>Malassezia</taxon>
    </lineage>
</organism>
<evidence type="ECO:0000259" key="4">
    <source>
        <dbReference type="SMART" id="SM00543"/>
    </source>
</evidence>
<gene>
    <name evidence="5" type="primary">NMD2</name>
    <name evidence="5" type="ORF">MCAP1_002019</name>
</gene>
<evidence type="ECO:0000256" key="1">
    <source>
        <dbReference type="ARBA" id="ARBA00004496"/>
    </source>
</evidence>
<dbReference type="SMART" id="SM00543">
    <property type="entry name" value="MIF4G"/>
    <property type="match status" value="2"/>
</dbReference>
<comment type="subcellular location">
    <subcellularLocation>
        <location evidence="1">Cytoplasm</location>
    </subcellularLocation>
</comment>
<protein>
    <submittedName>
        <fullName evidence="5">mRNA decay protein</fullName>
    </submittedName>
</protein>
<dbReference type="Pfam" id="PF04050">
    <property type="entry name" value="Upf2"/>
    <property type="match status" value="1"/>
</dbReference>
<dbReference type="InterPro" id="IPR007193">
    <property type="entry name" value="Upf2/Nmd2_C"/>
</dbReference>
<dbReference type="EMBL" id="CP119911">
    <property type="protein sequence ID" value="WFD19783.1"/>
    <property type="molecule type" value="Genomic_DNA"/>
</dbReference>
<keyword evidence="6" id="KW-1185">Reference proteome</keyword>
<dbReference type="GO" id="GO:0003723">
    <property type="term" value="F:RNA binding"/>
    <property type="evidence" value="ECO:0007669"/>
    <property type="project" value="InterPro"/>
</dbReference>
<sequence length="1037" mass="117363">MSTDVPRSDTTVSKEEQVPVRPVPETGNLENREKWRAELRDVNVRVWLQGPAPAQAPLDSSLKRNSAFIKRLKQPNLSESKDQLLQELACLNLHKYLDELVPSLPEMLWRNAGVKDRYAAVEILSALHTKFGGEEFSTPLIGTLAQELVPTPAASEGSSEQAQKEEANRTVRYRTLIRAVIELVLVGYVGPVDEHDVPGHGLGWLFGILRALLAQDRDHIYASLMQGVLRSYGSILLAPVQEHEAGQPWVVVGDAAVSQGLVSGEWQSKFRRLFETYYVTLMRHVTRLHASLQRQAQRNRDAYIRHGEVFEDRQATFERQAKETKTLMESAQAISVMLHVHGLDLPDPQNEPAQKQGVLLGAKSTLAEISARTEQEFASGKSPWEDEETRNFYTDVCDLRAHVPPSLLAGGAQGDDVKKAETEEQSSLMSLLDRLPLLGNREMVDELAIELAFYMKPATRKRLVERLLSVPKQRWDLLPYYARLIATLHPYMPLLVDSVVEQVDQRLRRMGPRSKVDAQTRGQAIVYLGELTKFGLVPEHIVFHMFSRLLDDFGRVSVEMLALLVETCGRYLYRMPATHAPMQSVLDQMRRKRMAHNLEEHHSLLLDNAYFKCVPPELPAVVHRTLSVKEQFVVHLFEEKLTELAKDRVCQLVRALDWQDPSVESLLFELFTSPWRVRYDGVQVLAMLMRVLQTWHAPFVVRVLDRVVECIDMDLGRVDYTAGQQRVARMRYLGELLHCTLIPPEAVLDQLWRLVVRRVHRPDRYDDFTRVRLVCTLLQTCGDAFSAQPLRKRMDDFLVAFQYYMLTKPAPPVDVAYQVEQTLDQLRPRRARYPKKAVLSQRLDKILPLFYQRDLTSVVAGLVKTGGAERRADNDESDSEIFSGLRDEWAGSSDEESQDGSDSLYESESELESASDDDLDPEAALEEQADEELEHELALLMAEANAAPGWLGGGGSTLDRTRQVLSGASVPARPPPAAPAVSPDYVTFSLLSRTATKEIQVPAAASISVRARQQQEQEVAERQQLKAYVLAYRDREE</sequence>
<dbReference type="GO" id="GO:0035145">
    <property type="term" value="C:exon-exon junction complex"/>
    <property type="evidence" value="ECO:0007669"/>
    <property type="project" value="TreeGrafter"/>
</dbReference>
<reference evidence="5" key="1">
    <citation type="submission" date="2023-03" db="EMBL/GenBank/DDBJ databases">
        <title>Mating type loci evolution in Malassezia.</title>
        <authorList>
            <person name="Coelho M.A."/>
        </authorList>
    </citation>
    <scope>NUCLEOTIDE SEQUENCE</scope>
    <source>
        <strain evidence="5">CBS 10434</strain>
    </source>
</reference>
<dbReference type="PANTHER" id="PTHR12839:SF7">
    <property type="entry name" value="REGULATOR OF NONSENSE TRANSCRIPTS 2"/>
    <property type="match status" value="1"/>
</dbReference>
<evidence type="ECO:0000313" key="5">
    <source>
        <dbReference type="EMBL" id="WFD19783.1"/>
    </source>
</evidence>
<dbReference type="Proteomes" id="UP001220961">
    <property type="component" value="Chromosome 4"/>
</dbReference>
<evidence type="ECO:0000256" key="2">
    <source>
        <dbReference type="ARBA" id="ARBA00022490"/>
    </source>
</evidence>
<evidence type="ECO:0000256" key="3">
    <source>
        <dbReference type="SAM" id="MobiDB-lite"/>
    </source>
</evidence>
<proteinExistence type="predicted"/>
<feature type="region of interest" description="Disordered" evidence="3">
    <location>
        <begin position="1"/>
        <end position="32"/>
    </location>
</feature>
<feature type="compositionally biased region" description="Polar residues" evidence="3">
    <location>
        <begin position="1"/>
        <end position="11"/>
    </location>
</feature>
<dbReference type="GO" id="GO:0005737">
    <property type="term" value="C:cytoplasm"/>
    <property type="evidence" value="ECO:0007669"/>
    <property type="project" value="UniProtKB-SubCell"/>
</dbReference>
<dbReference type="PANTHER" id="PTHR12839">
    <property type="entry name" value="NONSENSE-MEDIATED MRNA DECAY PROTEIN 2 UP-FRAMESHIFT SUPPRESSOR 2"/>
    <property type="match status" value="1"/>
</dbReference>
<feature type="region of interest" description="Disordered" evidence="3">
    <location>
        <begin position="885"/>
        <end position="921"/>
    </location>
</feature>
<evidence type="ECO:0000313" key="6">
    <source>
        <dbReference type="Proteomes" id="UP001220961"/>
    </source>
</evidence>
<feature type="domain" description="MIF4G" evidence="4">
    <location>
        <begin position="631"/>
        <end position="829"/>
    </location>
</feature>